<dbReference type="Gene3D" id="3.40.50.300">
    <property type="entry name" value="P-loop containing nucleotide triphosphate hydrolases"/>
    <property type="match status" value="1"/>
</dbReference>
<dbReference type="PANTHER" id="PTHR42759:SF5">
    <property type="entry name" value="METHANOL DEHYDROGENASE REGULATOR"/>
    <property type="match status" value="1"/>
</dbReference>
<dbReference type="RefSeq" id="WP_101298888.1">
    <property type="nucleotide sequence ID" value="NZ_CP025197.1"/>
</dbReference>
<evidence type="ECO:0000256" key="3">
    <source>
        <dbReference type="ARBA" id="ARBA00061607"/>
    </source>
</evidence>
<dbReference type="InterPro" id="IPR041628">
    <property type="entry name" value="ChlI/MoxR_AAA_lid"/>
</dbReference>
<reference evidence="6 8" key="1">
    <citation type="submission" date="2017-12" db="EMBL/GenBank/DDBJ databases">
        <title>Complete genome sequence of Herbivorax saccincola GGR1, a novel Cellulosome-producing hydrolytic bacterium in a thermophilic biogas plant, established by Illumina and Nanopore MinION sequencing.</title>
        <authorList>
            <person name="Pechtl A."/>
            <person name="Ruckert C."/>
            <person name="Koeck D.E."/>
            <person name="Maus I."/>
            <person name="Winkler A."/>
            <person name="Kalinowski J."/>
            <person name="Puhler A."/>
            <person name="Schwarz W.W."/>
            <person name="Zverlov V.V."/>
            <person name="Schluter A."/>
            <person name="Liebl W."/>
        </authorList>
    </citation>
    <scope>NUCLEOTIDE SEQUENCE [LARGE SCALE GENOMIC DNA]</scope>
    <source>
        <strain evidence="6">GGR1</strain>
        <strain evidence="8">SR1</strain>
    </source>
</reference>
<evidence type="ECO:0000259" key="5">
    <source>
        <dbReference type="Pfam" id="PF17863"/>
    </source>
</evidence>
<dbReference type="Gene3D" id="1.10.8.80">
    <property type="entry name" value="Magnesium chelatase subunit I, C-Terminal domain"/>
    <property type="match status" value="1"/>
</dbReference>
<dbReference type="OrthoDB" id="9808397at2"/>
<evidence type="ECO:0000313" key="7">
    <source>
        <dbReference type="EMBL" id="PQQ66544.1"/>
    </source>
</evidence>
<feature type="domain" description="ATPase AAA-3" evidence="4">
    <location>
        <begin position="35"/>
        <end position="164"/>
    </location>
</feature>
<evidence type="ECO:0000313" key="8">
    <source>
        <dbReference type="Proteomes" id="UP000233534"/>
    </source>
</evidence>
<evidence type="ECO:0000256" key="2">
    <source>
        <dbReference type="ARBA" id="ARBA00022840"/>
    </source>
</evidence>
<name>A0A2K9DZ92_9FIRM</name>
<dbReference type="Pfam" id="PF07726">
    <property type="entry name" value="AAA_3"/>
    <property type="match status" value="1"/>
</dbReference>
<dbReference type="FunFam" id="3.40.50.300:FF:000640">
    <property type="entry name" value="MoxR family ATPase"/>
    <property type="match status" value="1"/>
</dbReference>
<reference evidence="7 9" key="2">
    <citation type="journal article" date="2018" name="Syst. Appl. Microbiol.">
        <title>Characterization and high-quality draft genome sequence of Herbivorax saccincola A7, an anaerobic, alkaliphilic, thermophilic, cellulolytic, and xylanolytic bacterium.</title>
        <authorList>
            <person name="Aikawa S."/>
            <person name="Baramee S."/>
            <person name="Sermsathanaswadi J."/>
            <person name="Thianheng P."/>
            <person name="Tachaapaikoon C."/>
            <person name="Shikata A."/>
            <person name="Waeonukul R."/>
            <person name="Pason P."/>
            <person name="Ratanakhanokchai K."/>
            <person name="Kosugi A."/>
        </authorList>
    </citation>
    <scope>NUCLEOTIDE SEQUENCE [LARGE SCALE GENOMIC DNA]</scope>
    <source>
        <strain evidence="7 9">A7</strain>
    </source>
</reference>
<dbReference type="EMBL" id="NEMB01000003">
    <property type="protein sequence ID" value="PQQ66544.1"/>
    <property type="molecule type" value="Genomic_DNA"/>
</dbReference>
<dbReference type="PANTHER" id="PTHR42759">
    <property type="entry name" value="MOXR FAMILY PROTEIN"/>
    <property type="match status" value="1"/>
</dbReference>
<evidence type="ECO:0000313" key="6">
    <source>
        <dbReference type="EMBL" id="AUG56459.1"/>
    </source>
</evidence>
<protein>
    <submittedName>
        <fullName evidence="6">ATPase family associated with various cellular activities (AAA)</fullName>
    </submittedName>
    <submittedName>
        <fullName evidence="7">Magnesium chelatase</fullName>
    </submittedName>
</protein>
<evidence type="ECO:0000259" key="4">
    <source>
        <dbReference type="Pfam" id="PF07726"/>
    </source>
</evidence>
<feature type="domain" description="ChlI/MoxR AAA lid" evidence="5">
    <location>
        <begin position="228"/>
        <end position="299"/>
    </location>
</feature>
<evidence type="ECO:0000313" key="9">
    <source>
        <dbReference type="Proteomes" id="UP000239720"/>
    </source>
</evidence>
<accession>A0A2K9DZ92</accession>
<keyword evidence="8" id="KW-1185">Reference proteome</keyword>
<gene>
    <name evidence="7" type="ORF">B9R14_07105</name>
    <name evidence="6" type="ORF">HVS_02520</name>
</gene>
<dbReference type="SUPFAM" id="SSF52540">
    <property type="entry name" value="P-loop containing nucleoside triphosphate hydrolases"/>
    <property type="match status" value="1"/>
</dbReference>
<dbReference type="Pfam" id="PF17863">
    <property type="entry name" value="AAA_lid_2"/>
    <property type="match status" value="1"/>
</dbReference>
<dbReference type="GO" id="GO:0016887">
    <property type="term" value="F:ATP hydrolysis activity"/>
    <property type="evidence" value="ECO:0007669"/>
    <property type="project" value="InterPro"/>
</dbReference>
<organism evidence="6 8">
    <name type="scientific">Acetivibrio saccincola</name>
    <dbReference type="NCBI Taxonomy" id="1677857"/>
    <lineage>
        <taxon>Bacteria</taxon>
        <taxon>Bacillati</taxon>
        <taxon>Bacillota</taxon>
        <taxon>Clostridia</taxon>
        <taxon>Eubacteriales</taxon>
        <taxon>Oscillospiraceae</taxon>
        <taxon>Acetivibrio</taxon>
    </lineage>
</organism>
<dbReference type="InterPro" id="IPR027417">
    <property type="entry name" value="P-loop_NTPase"/>
</dbReference>
<dbReference type="InterPro" id="IPR011703">
    <property type="entry name" value="ATPase_AAA-3"/>
</dbReference>
<comment type="similarity">
    <text evidence="3">Belongs to the MoxR family.</text>
</comment>
<dbReference type="PIRSF" id="PIRSF002849">
    <property type="entry name" value="AAA_ATPase_chaperone_MoxR_prd"/>
    <property type="match status" value="1"/>
</dbReference>
<sequence>MNKRVKELLDNMEKVIVGKRFVLKHFLVALLNNGHVLIEDVPGVGKTQIVACLARSVNGVFNRIQFTPDVMPSDIMGFSMFNPSTREFEYREGAAMCNFLLADEINRASPKTQSSLLEIMEEYQVTVDGKTYPLPKPFMVLATQNPIESFGTYPLPEAQMDRFFIKLSIGYPEKDEEKLIIDRFGAENPLDELQPVCSISDILKLQEEVKRVKVEDSLKSYIIDIVNETRKNQYAVVGGSPRGSLSLYRASKAWAYINGRDYILPDDIQQMAIPVLSHRIIINQEAKMNNITSDDVVKEALLNVEVPVLELAQ</sequence>
<dbReference type="EMBL" id="CP025197">
    <property type="protein sequence ID" value="AUG56459.1"/>
    <property type="molecule type" value="Genomic_DNA"/>
</dbReference>
<keyword evidence="1" id="KW-0547">Nucleotide-binding</keyword>
<dbReference type="AlphaFoldDB" id="A0A2K9DZ92"/>
<dbReference type="InterPro" id="IPR050764">
    <property type="entry name" value="CbbQ/NirQ/NorQ/GpvN"/>
</dbReference>
<dbReference type="KEGG" id="hsc:HVS_02520"/>
<evidence type="ECO:0000256" key="1">
    <source>
        <dbReference type="ARBA" id="ARBA00022741"/>
    </source>
</evidence>
<dbReference type="GO" id="GO:0005524">
    <property type="term" value="F:ATP binding"/>
    <property type="evidence" value="ECO:0007669"/>
    <property type="project" value="UniProtKB-KW"/>
</dbReference>
<proteinExistence type="inferred from homology"/>
<keyword evidence="2" id="KW-0067">ATP-binding</keyword>
<dbReference type="Proteomes" id="UP000233534">
    <property type="component" value="Chromosome"/>
</dbReference>
<dbReference type="Proteomes" id="UP000239720">
    <property type="component" value="Unassembled WGS sequence"/>
</dbReference>